<dbReference type="Pfam" id="PF09851">
    <property type="entry name" value="SHOCT"/>
    <property type="match status" value="1"/>
</dbReference>
<feature type="transmembrane region" description="Helical" evidence="1">
    <location>
        <begin position="20"/>
        <end position="40"/>
    </location>
</feature>
<dbReference type="AlphaFoldDB" id="A0A398D6W1"/>
<comment type="caution">
    <text evidence="3">The sequence shown here is derived from an EMBL/GenBank/DDBJ whole genome shotgun (WGS) entry which is preliminary data.</text>
</comment>
<name>A0A398D6W1_9BACT</name>
<keyword evidence="1" id="KW-0472">Membrane</keyword>
<evidence type="ECO:0000256" key="1">
    <source>
        <dbReference type="SAM" id="Phobius"/>
    </source>
</evidence>
<protein>
    <submittedName>
        <fullName evidence="3">SHOCT domain-containing protein</fullName>
    </submittedName>
</protein>
<feature type="domain" description="SHOCT" evidence="2">
    <location>
        <begin position="79"/>
        <end position="105"/>
    </location>
</feature>
<evidence type="ECO:0000259" key="2">
    <source>
        <dbReference type="Pfam" id="PF09851"/>
    </source>
</evidence>
<dbReference type="Proteomes" id="UP000266489">
    <property type="component" value="Unassembled WGS sequence"/>
</dbReference>
<dbReference type="InterPro" id="IPR018649">
    <property type="entry name" value="SHOCT"/>
</dbReference>
<evidence type="ECO:0000313" key="4">
    <source>
        <dbReference type="Proteomes" id="UP000266489"/>
    </source>
</evidence>
<keyword evidence="1" id="KW-0812">Transmembrane</keyword>
<dbReference type="EMBL" id="QXIU01000120">
    <property type="protein sequence ID" value="RIE11276.1"/>
    <property type="molecule type" value="Genomic_DNA"/>
</dbReference>
<dbReference type="OrthoDB" id="5421551at2"/>
<keyword evidence="1" id="KW-1133">Transmembrane helix</keyword>
<sequence>MISMMEFGRYGGGRGMFGFGGMFLGLLCLIFFIAVIVWIIRMVTWRRHGMSCGMHGMHGMHGMYGMYDDHGPMHGMQDEALAILRKRFAGGDITKEEYEERLKVLNGEKQP</sequence>
<evidence type="ECO:0000313" key="3">
    <source>
        <dbReference type="EMBL" id="RIE11276.1"/>
    </source>
</evidence>
<organism evidence="3 4">
    <name type="scientific">Candidatus Cryosericum odellii</name>
    <dbReference type="NCBI Taxonomy" id="2290917"/>
    <lineage>
        <taxon>Bacteria</taxon>
        <taxon>Pseudomonadati</taxon>
        <taxon>Caldisericota/Cryosericota group</taxon>
        <taxon>Candidatus Cryosericota</taxon>
        <taxon>Candidatus Cryosericia</taxon>
        <taxon>Candidatus Cryosericales</taxon>
        <taxon>Candidatus Cryosericaceae</taxon>
        <taxon>Candidatus Cryosericum</taxon>
    </lineage>
</organism>
<reference evidence="3 4" key="1">
    <citation type="submission" date="2018-09" db="EMBL/GenBank/DDBJ databases">
        <title>Discovery and Ecogenomic Context for Candidatus Cryosericales, a Global Caldiserica Order Active in Thawing Permafrost.</title>
        <authorList>
            <person name="Martinez M.A."/>
            <person name="Woodcroft B.J."/>
            <person name="Ignacio Espinoza J.C."/>
            <person name="Zayed A."/>
            <person name="Singleton C.M."/>
            <person name="Boyd J."/>
            <person name="Li Y.-F."/>
            <person name="Purvine S."/>
            <person name="Maughan H."/>
            <person name="Hodgkins S.B."/>
            <person name="Anderson D."/>
            <person name="Sederholm M."/>
            <person name="Temperton B."/>
            <person name="Saleska S.R."/>
            <person name="Tyson G.W."/>
            <person name="Rich V.I."/>
        </authorList>
    </citation>
    <scope>NUCLEOTIDE SEQUENCE [LARGE SCALE GENOMIC DNA]</scope>
    <source>
        <strain evidence="3 4">SMC5</strain>
    </source>
</reference>
<accession>A0A398D6W1</accession>
<proteinExistence type="predicted"/>
<gene>
    <name evidence="3" type="ORF">SMC5_05130</name>
</gene>